<feature type="transmembrane region" description="Helical" evidence="1">
    <location>
        <begin position="12"/>
        <end position="30"/>
    </location>
</feature>
<accession>A0A4V6RWY5</accession>
<feature type="transmembrane region" description="Helical" evidence="1">
    <location>
        <begin position="50"/>
        <end position="74"/>
    </location>
</feature>
<evidence type="ECO:0000313" key="3">
    <source>
        <dbReference type="Proteomes" id="UP000307956"/>
    </source>
</evidence>
<gene>
    <name evidence="2" type="ORF">E6O51_20695</name>
</gene>
<evidence type="ECO:0000313" key="2">
    <source>
        <dbReference type="EMBL" id="THF55359.1"/>
    </source>
</evidence>
<dbReference type="AlphaFoldDB" id="A0A4V6RWY5"/>
<sequence length="75" mass="8072">MDGYDLSLVSKIAAAPVIIHLISNSFVLIFKKPSMDSKESPVLARINNAVAKFSFFPAVLGGAVLIFVNAFALFK</sequence>
<proteinExistence type="predicted"/>
<keyword evidence="1" id="KW-0472">Membrane</keyword>
<dbReference type="RefSeq" id="WP_136386929.1">
    <property type="nucleotide sequence ID" value="NZ_SSOD01000024.1"/>
</dbReference>
<evidence type="ECO:0000256" key="1">
    <source>
        <dbReference type="SAM" id="Phobius"/>
    </source>
</evidence>
<keyword evidence="1" id="KW-0812">Transmembrane</keyword>
<dbReference type="EMBL" id="SSOD01000024">
    <property type="protein sequence ID" value="THF55359.1"/>
    <property type="molecule type" value="Genomic_DNA"/>
</dbReference>
<comment type="caution">
    <text evidence="2">The sequence shown here is derived from an EMBL/GenBank/DDBJ whole genome shotgun (WGS) entry which is preliminary data.</text>
</comment>
<reference evidence="2 3" key="1">
    <citation type="submission" date="2019-04" db="EMBL/GenBank/DDBJ databases">
        <title>Azoarcus rhizosphaerae sp. nov. isolated from rhizosphere of Ficus religiosa.</title>
        <authorList>
            <person name="Lin S.-Y."/>
            <person name="Hameed A."/>
            <person name="Hsu Y.-H."/>
            <person name="Young C.-C."/>
        </authorList>
    </citation>
    <scope>NUCLEOTIDE SEQUENCE [LARGE SCALE GENOMIC DNA]</scope>
    <source>
        <strain evidence="2 3">CC-YHH848</strain>
    </source>
</reference>
<keyword evidence="3" id="KW-1185">Reference proteome</keyword>
<protein>
    <submittedName>
        <fullName evidence="2">Uncharacterized protein</fullName>
    </submittedName>
</protein>
<keyword evidence="1" id="KW-1133">Transmembrane helix</keyword>
<name>A0A4V6RWY5_9RHOO</name>
<organism evidence="2 3">
    <name type="scientific">Pseudothauera rhizosphaerae</name>
    <dbReference type="NCBI Taxonomy" id="2565932"/>
    <lineage>
        <taxon>Bacteria</taxon>
        <taxon>Pseudomonadati</taxon>
        <taxon>Pseudomonadota</taxon>
        <taxon>Betaproteobacteria</taxon>
        <taxon>Rhodocyclales</taxon>
        <taxon>Zoogloeaceae</taxon>
        <taxon>Pseudothauera</taxon>
    </lineage>
</organism>
<dbReference type="Proteomes" id="UP000307956">
    <property type="component" value="Unassembled WGS sequence"/>
</dbReference>